<name>A0A1I1SLI0_9BURK</name>
<dbReference type="GO" id="GO:0016746">
    <property type="term" value="F:acyltransferase activity"/>
    <property type="evidence" value="ECO:0007669"/>
    <property type="project" value="InterPro"/>
</dbReference>
<evidence type="ECO:0000313" key="2">
    <source>
        <dbReference type="Proteomes" id="UP000199517"/>
    </source>
</evidence>
<dbReference type="Gene3D" id="3.40.47.10">
    <property type="match status" value="1"/>
</dbReference>
<organism evidence="1 2">
    <name type="scientific">Paracidovorax konjaci</name>
    <dbReference type="NCBI Taxonomy" id="32040"/>
    <lineage>
        <taxon>Bacteria</taxon>
        <taxon>Pseudomonadati</taxon>
        <taxon>Pseudomonadota</taxon>
        <taxon>Betaproteobacteria</taxon>
        <taxon>Burkholderiales</taxon>
        <taxon>Comamonadaceae</taxon>
        <taxon>Paracidovorax</taxon>
    </lineage>
</organism>
<dbReference type="RefSeq" id="WP_139225628.1">
    <property type="nucleotide sequence ID" value="NZ_FOMQ01000002.1"/>
</dbReference>
<dbReference type="STRING" id="32040.SAMN04489710_102300"/>
<reference evidence="2" key="1">
    <citation type="submission" date="2016-10" db="EMBL/GenBank/DDBJ databases">
        <authorList>
            <person name="Varghese N."/>
            <person name="Submissions S."/>
        </authorList>
    </citation>
    <scope>NUCLEOTIDE SEQUENCE [LARGE SCALE GENOMIC DNA]</scope>
    <source>
        <strain evidence="2">DSM 7481</strain>
    </source>
</reference>
<protein>
    <submittedName>
        <fullName evidence="1">3-oxoacyl-[acyl-carrier-protein] synthase-1</fullName>
    </submittedName>
</protein>
<dbReference type="AlphaFoldDB" id="A0A1I1SLI0"/>
<dbReference type="Proteomes" id="UP000199517">
    <property type="component" value="Unassembled WGS sequence"/>
</dbReference>
<dbReference type="SUPFAM" id="SSF53901">
    <property type="entry name" value="Thiolase-like"/>
    <property type="match status" value="1"/>
</dbReference>
<accession>A0A1I1SLI0</accession>
<keyword evidence="2" id="KW-1185">Reference proteome</keyword>
<dbReference type="EMBL" id="FOMQ01000002">
    <property type="protein sequence ID" value="SFD47306.1"/>
    <property type="molecule type" value="Genomic_DNA"/>
</dbReference>
<proteinExistence type="predicted"/>
<gene>
    <name evidence="1" type="ORF">SAMN04489710_102300</name>
</gene>
<dbReference type="OrthoDB" id="8817070at2"/>
<dbReference type="InterPro" id="IPR016039">
    <property type="entry name" value="Thiolase-like"/>
</dbReference>
<evidence type="ECO:0000313" key="1">
    <source>
        <dbReference type="EMBL" id="SFD47306.1"/>
    </source>
</evidence>
<sequence length="402" mass="42460">MPSPSTPPPAPRLWRIEHCGAVTSVGTRAWQSAASWVGMQKRFRKTLQPRIAARPFTTAPCPEVTGGLDGIPRLARLLAAALADLSEALPGARDASHAVPVPEPDRLVLALPLRIEGEACAEVWRQALAELARWAGPQVAAAWVARPCHFVRGGHSAGFAALEALGKLGEHQGTALLMAVDSLLDESSLAQAHARGALLAEATPDGCVASEAAACLWLTAVSDTRASHARGLVLHAPALAGNATAHRRPPQDPDAAALEEVLRTALAQAGWEGDNVGFSLSDFDGSSWRALAQVAARVRAARYLDPTDWEPAAVIGQVGAATGPVHWALAAQRVLHDLHPANSILSWTLDEGTEAAAVALERTLQHPRAHTAQGHAAEAGSHPEQVRTYSARFLQNNQNIDR</sequence>